<proteinExistence type="predicted"/>
<keyword evidence="2" id="KW-1003">Cell membrane</keyword>
<feature type="transmembrane region" description="Helical" evidence="7">
    <location>
        <begin position="97"/>
        <end position="121"/>
    </location>
</feature>
<feature type="transmembrane region" description="Helical" evidence="7">
    <location>
        <begin position="46"/>
        <end position="64"/>
    </location>
</feature>
<dbReference type="PANTHER" id="PTHR30250:SF31">
    <property type="entry name" value="INNER MEMBRANE PROTEIN YGHQ"/>
    <property type="match status" value="1"/>
</dbReference>
<feature type="transmembrane region" description="Helical" evidence="7">
    <location>
        <begin position="346"/>
        <end position="370"/>
    </location>
</feature>
<evidence type="ECO:0000256" key="6">
    <source>
        <dbReference type="SAM" id="MobiDB-lite"/>
    </source>
</evidence>
<feature type="transmembrane region" description="Helical" evidence="7">
    <location>
        <begin position="411"/>
        <end position="430"/>
    </location>
</feature>
<dbReference type="InterPro" id="IPR002797">
    <property type="entry name" value="Polysacc_synth"/>
</dbReference>
<feature type="region of interest" description="Disordered" evidence="6">
    <location>
        <begin position="435"/>
        <end position="454"/>
    </location>
</feature>
<dbReference type="GO" id="GO:0005886">
    <property type="term" value="C:plasma membrane"/>
    <property type="evidence" value="ECO:0007669"/>
    <property type="project" value="UniProtKB-SubCell"/>
</dbReference>
<evidence type="ECO:0000313" key="8">
    <source>
        <dbReference type="EMBL" id="ACG78460.1"/>
    </source>
</evidence>
<keyword evidence="5 7" id="KW-0472">Membrane</keyword>
<keyword evidence="9" id="KW-1185">Reference proteome</keyword>
<evidence type="ECO:0000256" key="3">
    <source>
        <dbReference type="ARBA" id="ARBA00022692"/>
    </source>
</evidence>
<accession>B4RE27</accession>
<dbReference type="AlphaFoldDB" id="B4RE27"/>
<keyword evidence="3 7" id="KW-0812">Transmembrane</keyword>
<dbReference type="RefSeq" id="WP_012522602.1">
    <property type="nucleotide sequence ID" value="NC_011144.1"/>
</dbReference>
<evidence type="ECO:0000256" key="2">
    <source>
        <dbReference type="ARBA" id="ARBA00022475"/>
    </source>
</evidence>
<feature type="transmembrane region" description="Helical" evidence="7">
    <location>
        <begin position="189"/>
        <end position="211"/>
    </location>
</feature>
<evidence type="ECO:0000256" key="7">
    <source>
        <dbReference type="SAM" id="Phobius"/>
    </source>
</evidence>
<keyword evidence="4 7" id="KW-1133">Transmembrane helix</keyword>
<dbReference type="OrthoDB" id="493991at2"/>
<dbReference type="HOGENOM" id="CLU_047009_2_0_5"/>
<dbReference type="EMBL" id="CP000747">
    <property type="protein sequence ID" value="ACG78460.1"/>
    <property type="molecule type" value="Genomic_DNA"/>
</dbReference>
<evidence type="ECO:0000256" key="1">
    <source>
        <dbReference type="ARBA" id="ARBA00004651"/>
    </source>
</evidence>
<reference evidence="8 9" key="1">
    <citation type="journal article" date="2008" name="BMC Genomics">
        <title>Complete genome of Phenylobacterium zucineum - a novel facultative intracellular bacterium isolated from human erythroleukemia cell line K562.</title>
        <authorList>
            <person name="Luo Y."/>
            <person name="Xu X."/>
            <person name="Ding Z."/>
            <person name="Liu Z."/>
            <person name="Zhang B."/>
            <person name="Yan Z."/>
            <person name="Sun J."/>
            <person name="Hu S."/>
            <person name="Hu X."/>
        </authorList>
    </citation>
    <scope>NUCLEOTIDE SEQUENCE [LARGE SCALE GENOMIC DNA]</scope>
    <source>
        <strain evidence="8 9">HLK1</strain>
    </source>
</reference>
<dbReference type="eggNOG" id="COG2244">
    <property type="taxonomic scope" value="Bacteria"/>
</dbReference>
<comment type="subcellular location">
    <subcellularLocation>
        <location evidence="1">Cell membrane</location>
        <topology evidence="1">Multi-pass membrane protein</topology>
    </subcellularLocation>
</comment>
<evidence type="ECO:0000256" key="5">
    <source>
        <dbReference type="ARBA" id="ARBA00023136"/>
    </source>
</evidence>
<feature type="transmembrane region" description="Helical" evidence="7">
    <location>
        <begin position="161"/>
        <end position="183"/>
    </location>
</feature>
<feature type="transmembrane region" description="Helical" evidence="7">
    <location>
        <begin position="133"/>
        <end position="152"/>
    </location>
</feature>
<gene>
    <name evidence="8" type="ordered locus">PHZ_c2049</name>
</gene>
<dbReference type="InterPro" id="IPR050833">
    <property type="entry name" value="Poly_Biosynth_Transport"/>
</dbReference>
<dbReference type="Pfam" id="PF01943">
    <property type="entry name" value="Polysacc_synt"/>
    <property type="match status" value="1"/>
</dbReference>
<dbReference type="KEGG" id="pzu:PHZ_c2049"/>
<evidence type="ECO:0000256" key="4">
    <source>
        <dbReference type="ARBA" id="ARBA00022989"/>
    </source>
</evidence>
<sequence>MTAQAEAGVGAILKRVVANAGVLLGGRSVNAVLGLAYLAVAGRSLGAAQMGVLVLITAFAQFLGDVVKFQSWQTVIHYGARPLAEHDRTAFQRMLRFTIVLDVASTVLGVAIGVAGAFVFADELGWDGAMAPVAALYMLSIVFLVSATPMGLHRLFDRFDVLAQQTALVGFVRLLGSGVAWAAGGGVPAFLLAWAAGSLAGWIYLIAMALIELRRRDLLAGFSWRGRLAEGLPGVWRFAWNTNLAATLDVAFTHVATLLVGALVGPAQAAFWRVGRQVADAIAKPAKLLTPALYPELARLRAGDRHDAMWRLVRHVAVLAGGVGIVLLGVAAVAGGPLLSLVMGKAFAPAAGVMTWQVAAAVIGIFALPLEPMLVSLGKPGLAVRVRLAVSAAFLVALPFLVSAFGLTGAGAGLVAAAAAMALGLLGFILRENGTRRRETPPPSGSDDSLKGEA</sequence>
<evidence type="ECO:0000313" key="9">
    <source>
        <dbReference type="Proteomes" id="UP000001868"/>
    </source>
</evidence>
<organism evidence="8 9">
    <name type="scientific">Phenylobacterium zucineum (strain HLK1)</name>
    <dbReference type="NCBI Taxonomy" id="450851"/>
    <lineage>
        <taxon>Bacteria</taxon>
        <taxon>Pseudomonadati</taxon>
        <taxon>Pseudomonadota</taxon>
        <taxon>Alphaproteobacteria</taxon>
        <taxon>Caulobacterales</taxon>
        <taxon>Caulobacteraceae</taxon>
        <taxon>Phenylobacterium</taxon>
    </lineage>
</organism>
<protein>
    <submittedName>
        <fullName evidence="8">Putative membrane protein involved in the export of O-antigen and teichoic acid</fullName>
    </submittedName>
</protein>
<dbReference type="Proteomes" id="UP000001868">
    <property type="component" value="Chromosome"/>
</dbReference>
<dbReference type="PANTHER" id="PTHR30250">
    <property type="entry name" value="PST FAMILY PREDICTED COLANIC ACID TRANSPORTER"/>
    <property type="match status" value="1"/>
</dbReference>
<name>B4RE27_PHEZH</name>
<feature type="transmembrane region" description="Helical" evidence="7">
    <location>
        <begin position="20"/>
        <end position="40"/>
    </location>
</feature>
<feature type="transmembrane region" description="Helical" evidence="7">
    <location>
        <begin position="382"/>
        <end position="405"/>
    </location>
</feature>
<dbReference type="STRING" id="450851.PHZ_c2049"/>
<feature type="transmembrane region" description="Helical" evidence="7">
    <location>
        <begin position="312"/>
        <end position="334"/>
    </location>
</feature>